<evidence type="ECO:0000256" key="5">
    <source>
        <dbReference type="ARBA" id="ARBA00022989"/>
    </source>
</evidence>
<dbReference type="PROSITE" id="PS50885">
    <property type="entry name" value="HAMP"/>
    <property type="match status" value="2"/>
</dbReference>
<feature type="transmembrane region" description="Helical" evidence="10">
    <location>
        <begin position="12"/>
        <end position="34"/>
    </location>
</feature>
<comment type="subcellular location">
    <subcellularLocation>
        <location evidence="1">Cell membrane</location>
        <topology evidence="1">Multi-pass membrane protein</topology>
    </subcellularLocation>
</comment>
<evidence type="ECO:0000256" key="7">
    <source>
        <dbReference type="ARBA" id="ARBA00029447"/>
    </source>
</evidence>
<dbReference type="SMART" id="SM00304">
    <property type="entry name" value="HAMP"/>
    <property type="match status" value="2"/>
</dbReference>
<name>A0ABY8HGN1_ENSAD</name>
<evidence type="ECO:0000256" key="8">
    <source>
        <dbReference type="PROSITE-ProRule" id="PRU00284"/>
    </source>
</evidence>
<keyword evidence="6 10" id="KW-0472">Membrane</keyword>
<keyword evidence="9" id="KW-0175">Coiled coil</keyword>
<reference evidence="13 14" key="1">
    <citation type="submission" date="2023-03" db="EMBL/GenBank/DDBJ databases">
        <title>Comparative genome and transcriptome analysis combination mining strategies for increasing vitamin B12 production of Ensifer adhaerens strain.</title>
        <authorList>
            <person name="Yongheng L."/>
        </authorList>
    </citation>
    <scope>NUCLEOTIDE SEQUENCE [LARGE SCALE GENOMIC DNA]</scope>
    <source>
        <strain evidence="13 14">Casida A-T305</strain>
    </source>
</reference>
<dbReference type="CDD" id="cd06225">
    <property type="entry name" value="HAMP"/>
    <property type="match status" value="1"/>
</dbReference>
<evidence type="ECO:0000259" key="12">
    <source>
        <dbReference type="PROSITE" id="PS50885"/>
    </source>
</evidence>
<evidence type="ECO:0000256" key="10">
    <source>
        <dbReference type="SAM" id="Phobius"/>
    </source>
</evidence>
<feature type="domain" description="HAMP" evidence="12">
    <location>
        <begin position="338"/>
        <end position="391"/>
    </location>
</feature>
<keyword evidence="14" id="KW-1185">Reference proteome</keyword>
<dbReference type="SMART" id="SM00283">
    <property type="entry name" value="MA"/>
    <property type="match status" value="1"/>
</dbReference>
<dbReference type="InterPro" id="IPR033479">
    <property type="entry name" value="dCache_1"/>
</dbReference>
<dbReference type="SUPFAM" id="SSF58104">
    <property type="entry name" value="Methyl-accepting chemotaxis protein (MCP) signaling domain"/>
    <property type="match status" value="1"/>
</dbReference>
<comment type="similarity">
    <text evidence="7">Belongs to the methyl-accepting chemotaxis (MCP) protein family.</text>
</comment>
<evidence type="ECO:0000259" key="11">
    <source>
        <dbReference type="PROSITE" id="PS50111"/>
    </source>
</evidence>
<dbReference type="CDD" id="cd12912">
    <property type="entry name" value="PDC2_MCP_like"/>
    <property type="match status" value="1"/>
</dbReference>
<dbReference type="InterPro" id="IPR003660">
    <property type="entry name" value="HAMP_dom"/>
</dbReference>
<evidence type="ECO:0000256" key="3">
    <source>
        <dbReference type="ARBA" id="ARBA00022500"/>
    </source>
</evidence>
<feature type="domain" description="Methyl-accepting transducer" evidence="11">
    <location>
        <begin position="476"/>
        <end position="705"/>
    </location>
</feature>
<dbReference type="Pfam" id="PF00672">
    <property type="entry name" value="HAMP"/>
    <property type="match status" value="1"/>
</dbReference>
<evidence type="ECO:0000256" key="2">
    <source>
        <dbReference type="ARBA" id="ARBA00022475"/>
    </source>
</evidence>
<dbReference type="RefSeq" id="WP_034801143.1">
    <property type="nucleotide sequence ID" value="NZ_CP015880.1"/>
</dbReference>
<feature type="domain" description="HAMP" evidence="12">
    <location>
        <begin position="419"/>
        <end position="471"/>
    </location>
</feature>
<dbReference type="Gene3D" id="1.10.287.950">
    <property type="entry name" value="Methyl-accepting chemotaxis protein"/>
    <property type="match status" value="1"/>
</dbReference>
<evidence type="ECO:0000256" key="9">
    <source>
        <dbReference type="SAM" id="Coils"/>
    </source>
</evidence>
<dbReference type="PANTHER" id="PTHR43531:SF11">
    <property type="entry name" value="METHYL-ACCEPTING CHEMOTAXIS PROTEIN 3"/>
    <property type="match status" value="1"/>
</dbReference>
<feature type="coiled-coil region" evidence="9">
    <location>
        <begin position="398"/>
        <end position="425"/>
    </location>
</feature>
<keyword evidence="3" id="KW-0145">Chemotaxis</keyword>
<dbReference type="InterPro" id="IPR051310">
    <property type="entry name" value="MCP_chemotaxis"/>
</dbReference>
<sequence>MILKTATARNMFAIVMTGLLTSMVTAAVVFWLSYQQLRERSIAEMTNAASASARSVETKFAEAKTLANNIRSALYAVKGTGEPSRAEIETLMKRWIVDNPLAVGMSTGWEPNAFDGKDAEFVGKPGHDATGRFVPYIARSGDKVIHEALADYDKPGPGDYYQIPKKTGLDMVTEPYVYPINGKDVLMTSIMVPLKKDGAFIGVVGVDMALGELSTELAKLKPFGTGFVSLLSKDGSIISHPDAKVLGKVLKDTPLAGEGWGDLLSHTGQAFALKHTDGSGHLAVAVPVNLLPDTEWYVVVSVPEATVFAGLSHLAMISIAVIAVAAAIMIIVGWTLASRFRKRVANVIGVTGQIAAGETDVDLSEAERKDEIGDLARSLRVLRDATIAKMQLESEADANRSLSERERLEREAQKARDAAEVQQAVDGLATGLGRLADGDLAYRIDNPFADRLDRLRADFNNSVAKLHDTLCAVGANARGIDAGATEIRSAADDLARRTEQQAASVEETAAALEEITTTVKDSARRAEEVGALVARTRAGAEKSGEVVANAVDAMHAIEKSSGEISNIIGVIDDIAFQTNLLALNAGVEAARAGEAGKGFAVVAQEVRELAQRSAQAAKEIKALITTSGNQVRNGVTLVGDTGKALETIVAEVHEINKHVSAIVTATREQSTGLQEINTAVNTMDQGTQQNAAMVEEQTAASHGLASEAASLNALLAQFNLGEGQGSYAGGGGYRRRAA</sequence>
<dbReference type="SUPFAM" id="SSF158472">
    <property type="entry name" value="HAMP domain-like"/>
    <property type="match status" value="1"/>
</dbReference>
<keyword evidence="5 10" id="KW-1133">Transmembrane helix</keyword>
<dbReference type="Gene3D" id="6.10.340.10">
    <property type="match status" value="1"/>
</dbReference>
<keyword evidence="4 10" id="KW-0812">Transmembrane</keyword>
<dbReference type="Proteomes" id="UP001214094">
    <property type="component" value="Chromosome"/>
</dbReference>
<evidence type="ECO:0000256" key="4">
    <source>
        <dbReference type="ARBA" id="ARBA00022692"/>
    </source>
</evidence>
<evidence type="ECO:0000313" key="14">
    <source>
        <dbReference type="Proteomes" id="UP001214094"/>
    </source>
</evidence>
<gene>
    <name evidence="13" type="ORF">P4B07_02540</name>
</gene>
<dbReference type="Gene3D" id="3.30.450.20">
    <property type="entry name" value="PAS domain"/>
    <property type="match status" value="2"/>
</dbReference>
<dbReference type="Pfam" id="PF00015">
    <property type="entry name" value="MCPsignal"/>
    <property type="match status" value="1"/>
</dbReference>
<protein>
    <submittedName>
        <fullName evidence="13">Methyl-accepting chemotaxis protein</fullName>
    </submittedName>
</protein>
<dbReference type="CDD" id="cd12913">
    <property type="entry name" value="PDC1_MCP_like"/>
    <property type="match status" value="1"/>
</dbReference>
<keyword evidence="2" id="KW-1003">Cell membrane</keyword>
<dbReference type="PANTHER" id="PTHR43531">
    <property type="entry name" value="PROTEIN ICFG"/>
    <property type="match status" value="1"/>
</dbReference>
<evidence type="ECO:0000313" key="13">
    <source>
        <dbReference type="EMBL" id="WFP91281.1"/>
    </source>
</evidence>
<keyword evidence="8" id="KW-0807">Transducer</keyword>
<evidence type="ECO:0000256" key="1">
    <source>
        <dbReference type="ARBA" id="ARBA00004651"/>
    </source>
</evidence>
<dbReference type="GeneID" id="29516841"/>
<dbReference type="InterPro" id="IPR004089">
    <property type="entry name" value="MCPsignal_dom"/>
</dbReference>
<proteinExistence type="inferred from homology"/>
<dbReference type="CDD" id="cd11386">
    <property type="entry name" value="MCP_signal"/>
    <property type="match status" value="1"/>
</dbReference>
<dbReference type="EMBL" id="CP121308">
    <property type="protein sequence ID" value="WFP91281.1"/>
    <property type="molecule type" value="Genomic_DNA"/>
</dbReference>
<dbReference type="Pfam" id="PF02743">
    <property type="entry name" value="dCache_1"/>
    <property type="match status" value="1"/>
</dbReference>
<accession>A0ABY8HGN1</accession>
<organism evidence="13 14">
    <name type="scientific">Ensifer adhaerens</name>
    <name type="common">Sinorhizobium morelense</name>
    <dbReference type="NCBI Taxonomy" id="106592"/>
    <lineage>
        <taxon>Bacteria</taxon>
        <taxon>Pseudomonadati</taxon>
        <taxon>Pseudomonadota</taxon>
        <taxon>Alphaproteobacteria</taxon>
        <taxon>Hyphomicrobiales</taxon>
        <taxon>Rhizobiaceae</taxon>
        <taxon>Sinorhizobium/Ensifer group</taxon>
        <taxon>Ensifer</taxon>
    </lineage>
</organism>
<feature type="transmembrane region" description="Helical" evidence="10">
    <location>
        <begin position="314"/>
        <end position="337"/>
    </location>
</feature>
<dbReference type="PROSITE" id="PS50111">
    <property type="entry name" value="CHEMOTAXIS_TRANSDUC_2"/>
    <property type="match status" value="1"/>
</dbReference>
<evidence type="ECO:0000256" key="6">
    <source>
        <dbReference type="ARBA" id="ARBA00023136"/>
    </source>
</evidence>